<dbReference type="CDD" id="cd00077">
    <property type="entry name" value="HDc"/>
    <property type="match status" value="1"/>
</dbReference>
<evidence type="ECO:0000313" key="2">
    <source>
        <dbReference type="Proteomes" id="UP000683511"/>
    </source>
</evidence>
<dbReference type="RefSeq" id="WP_190601821.1">
    <property type="nucleotide sequence ID" value="NZ_CP021056.1"/>
</dbReference>
<name>A0A975T5Q6_9NOST</name>
<dbReference type="InterPro" id="IPR052194">
    <property type="entry name" value="MESH1"/>
</dbReference>
<dbReference type="Proteomes" id="UP000683511">
    <property type="component" value="Chromosome"/>
</dbReference>
<dbReference type="SUPFAM" id="SSF109604">
    <property type="entry name" value="HD-domain/PDEase-like"/>
    <property type="match status" value="1"/>
</dbReference>
<dbReference type="PANTHER" id="PTHR46246">
    <property type="entry name" value="GUANOSINE-3',5'-BIS(DIPHOSPHATE) 3'-PYROPHOSPHOHYDROLASE MESH1"/>
    <property type="match status" value="1"/>
</dbReference>
<accession>A0A975T5Q6</accession>
<dbReference type="KEGG" id="rsin:B6N60_01309"/>
<evidence type="ECO:0000313" key="1">
    <source>
        <dbReference type="EMBL" id="QXE22624.1"/>
    </source>
</evidence>
<proteinExistence type="predicted"/>
<evidence type="ECO:0008006" key="3">
    <source>
        <dbReference type="Google" id="ProtNLM"/>
    </source>
</evidence>
<organism evidence="1 2">
    <name type="scientific">Richelia sinica FACHB-800</name>
    <dbReference type="NCBI Taxonomy" id="1357546"/>
    <lineage>
        <taxon>Bacteria</taxon>
        <taxon>Bacillati</taxon>
        <taxon>Cyanobacteriota</taxon>
        <taxon>Cyanophyceae</taxon>
        <taxon>Nostocales</taxon>
        <taxon>Nostocaceae</taxon>
        <taxon>Richelia</taxon>
    </lineage>
</organism>
<gene>
    <name evidence="1" type="ORF">B6N60_01309</name>
</gene>
<reference evidence="1" key="1">
    <citation type="submission" date="2017-04" db="EMBL/GenBank/DDBJ databases">
        <title>Genome deletions in a multicellular cyanobacterial endosymbiont for morphological adaptation in marine diatoms.</title>
        <authorList>
            <person name="Wang Y."/>
            <person name="Gao H."/>
            <person name="Li R."/>
            <person name="Xu X."/>
        </authorList>
    </citation>
    <scope>NUCLEOTIDE SEQUENCE</scope>
    <source>
        <strain evidence="1">FACHB 800</strain>
    </source>
</reference>
<dbReference type="Gene3D" id="1.10.3210.10">
    <property type="entry name" value="Hypothetical protein af1432"/>
    <property type="match status" value="1"/>
</dbReference>
<sequence>MNISQRKANNWSQEIYLKAFHKAAKAHHGQTIPGSQIPYITHLSIVSMEVIAALSIERERDGDLAIQCAILHDIIEDTNTTFAEIKTEFGAAVANGVMALTKNAHLDKHLQMADSLQRIKQNPPEIWMVKLADRISNLQAPPHYWDLNKIIKYREEGIQIYEALQDGSPFLAARLARKIEDYKIFCTSV</sequence>
<dbReference type="EMBL" id="CP021056">
    <property type="protein sequence ID" value="QXE22624.1"/>
    <property type="molecule type" value="Genomic_DNA"/>
</dbReference>
<dbReference type="InterPro" id="IPR003607">
    <property type="entry name" value="HD/PDEase_dom"/>
</dbReference>
<dbReference type="AlphaFoldDB" id="A0A975T5Q6"/>
<dbReference type="GO" id="GO:0008893">
    <property type="term" value="F:guanosine-3',5'-bis(diphosphate) 3'-diphosphatase activity"/>
    <property type="evidence" value="ECO:0007669"/>
    <property type="project" value="TreeGrafter"/>
</dbReference>
<dbReference type="PANTHER" id="PTHR46246:SF1">
    <property type="entry name" value="GUANOSINE-3',5'-BIS(DIPHOSPHATE) 3'-PYROPHOSPHOHYDROLASE MESH1"/>
    <property type="match status" value="1"/>
</dbReference>
<keyword evidence="2" id="KW-1185">Reference proteome</keyword>
<protein>
    <recommendedName>
        <fullName evidence="3">Phosphohydrolase</fullName>
    </recommendedName>
</protein>
<dbReference type="Pfam" id="PF13328">
    <property type="entry name" value="HD_4"/>
    <property type="match status" value="1"/>
</dbReference>